<keyword evidence="9" id="KW-0732">Signal</keyword>
<dbReference type="OrthoDB" id="5372171at2"/>
<evidence type="ECO:0000256" key="3">
    <source>
        <dbReference type="ARBA" id="ARBA00022448"/>
    </source>
</evidence>
<proteinExistence type="inferred from homology"/>
<dbReference type="SUPFAM" id="SSF56954">
    <property type="entry name" value="Outer membrane efflux proteins (OEP)"/>
    <property type="match status" value="1"/>
</dbReference>
<dbReference type="EMBL" id="CP035108">
    <property type="protein sequence ID" value="QAR32005.1"/>
    <property type="molecule type" value="Genomic_DNA"/>
</dbReference>
<keyword evidence="8" id="KW-0175">Coiled coil</keyword>
<evidence type="ECO:0000256" key="4">
    <source>
        <dbReference type="ARBA" id="ARBA00022452"/>
    </source>
</evidence>
<dbReference type="Gene3D" id="1.20.1600.10">
    <property type="entry name" value="Outer membrane efflux proteins (OEP)"/>
    <property type="match status" value="1"/>
</dbReference>
<keyword evidence="6" id="KW-0472">Membrane</keyword>
<comment type="subcellular location">
    <subcellularLocation>
        <location evidence="1">Cell outer membrane</location>
    </subcellularLocation>
</comment>
<evidence type="ECO:0000256" key="9">
    <source>
        <dbReference type="SAM" id="SignalP"/>
    </source>
</evidence>
<feature type="chain" id="PRO_5019091866" evidence="9">
    <location>
        <begin position="25"/>
        <end position="442"/>
    </location>
</feature>
<dbReference type="GO" id="GO:0009279">
    <property type="term" value="C:cell outer membrane"/>
    <property type="evidence" value="ECO:0007669"/>
    <property type="project" value="UniProtKB-SubCell"/>
</dbReference>
<evidence type="ECO:0000256" key="5">
    <source>
        <dbReference type="ARBA" id="ARBA00022692"/>
    </source>
</evidence>
<evidence type="ECO:0000313" key="11">
    <source>
        <dbReference type="Proteomes" id="UP000287502"/>
    </source>
</evidence>
<dbReference type="GO" id="GO:0015288">
    <property type="term" value="F:porin activity"/>
    <property type="evidence" value="ECO:0007669"/>
    <property type="project" value="TreeGrafter"/>
</dbReference>
<evidence type="ECO:0000256" key="1">
    <source>
        <dbReference type="ARBA" id="ARBA00004442"/>
    </source>
</evidence>
<protein>
    <submittedName>
        <fullName evidence="10">TolC family protein</fullName>
    </submittedName>
</protein>
<dbReference type="AlphaFoldDB" id="A0A410JVC1"/>
<accession>A0A410JVC1</accession>
<feature type="signal peptide" evidence="9">
    <location>
        <begin position="1"/>
        <end position="24"/>
    </location>
</feature>
<name>A0A410JVC1_9BACT</name>
<keyword evidence="5" id="KW-0812">Transmembrane</keyword>
<evidence type="ECO:0000256" key="8">
    <source>
        <dbReference type="SAM" id="Coils"/>
    </source>
</evidence>
<dbReference type="KEGG" id="gtl:EP073_00880"/>
<dbReference type="InterPro" id="IPR003423">
    <property type="entry name" value="OMP_efflux"/>
</dbReference>
<evidence type="ECO:0000256" key="2">
    <source>
        <dbReference type="ARBA" id="ARBA00007613"/>
    </source>
</evidence>
<keyword evidence="7" id="KW-0998">Cell outer membrane</keyword>
<evidence type="ECO:0000256" key="6">
    <source>
        <dbReference type="ARBA" id="ARBA00023136"/>
    </source>
</evidence>
<sequence>MRFGRLPSGGLIALLLLFSASAQGAERLGYEEGKAKALSGSRLIKAYEADAESAQYRRQQAIGGYMPQVTLSETWMNTDEPSSAAFAKMAQGRFDMQYFMDELADPSDRITNYRTKLEIVQPILAGGQIHYGVKQADAMHRASLETAERVRQSTVYNFNRAFFGLALADKALSTVKVSYGRTSKYYSMTKDFYDNGLIVMSDLLVAETYLLMNDQAVKEAEKNLAVASSQLQRLLDTDNEIAVIWEDPGFSFEENLDKYISLAESGRQDLKAMEQYAETADFELKKSKSAFLPQVALFADYQRNDDELLGNNGEGYTFGAQMSLNLFRGGSDYNKVKEEKANQLAALHRIADKKLEIKSEVKGAYHSVLAAEKQLEAAKKQVQSAYSALEITENRFKEGLSKVTELLDREVELRQAELSLYMSEYSLIVAKAGLHFAAGILK</sequence>
<dbReference type="Pfam" id="PF02321">
    <property type="entry name" value="OEP"/>
    <property type="match status" value="2"/>
</dbReference>
<organism evidence="10 11">
    <name type="scientific">Geovibrio thiophilus</name>
    <dbReference type="NCBI Taxonomy" id="139438"/>
    <lineage>
        <taxon>Bacteria</taxon>
        <taxon>Pseudomonadati</taxon>
        <taxon>Deferribacterota</taxon>
        <taxon>Deferribacteres</taxon>
        <taxon>Deferribacterales</taxon>
        <taxon>Geovibrionaceae</taxon>
        <taxon>Geovibrio</taxon>
    </lineage>
</organism>
<feature type="coiled-coil region" evidence="8">
    <location>
        <begin position="368"/>
        <end position="395"/>
    </location>
</feature>
<dbReference type="Proteomes" id="UP000287502">
    <property type="component" value="Chromosome"/>
</dbReference>
<keyword evidence="4" id="KW-1134">Transmembrane beta strand</keyword>
<evidence type="ECO:0000313" key="10">
    <source>
        <dbReference type="EMBL" id="QAR32005.1"/>
    </source>
</evidence>
<evidence type="ECO:0000256" key="7">
    <source>
        <dbReference type="ARBA" id="ARBA00023237"/>
    </source>
</evidence>
<gene>
    <name evidence="10" type="ORF">EP073_00880</name>
</gene>
<dbReference type="RefSeq" id="WP_128465292.1">
    <property type="nucleotide sequence ID" value="NZ_CP035108.1"/>
</dbReference>
<dbReference type="PANTHER" id="PTHR30026:SF20">
    <property type="entry name" value="OUTER MEMBRANE PROTEIN TOLC"/>
    <property type="match status" value="1"/>
</dbReference>
<comment type="similarity">
    <text evidence="2">Belongs to the outer membrane factor (OMF) (TC 1.B.17) family.</text>
</comment>
<dbReference type="GO" id="GO:1990281">
    <property type="term" value="C:efflux pump complex"/>
    <property type="evidence" value="ECO:0007669"/>
    <property type="project" value="TreeGrafter"/>
</dbReference>
<reference evidence="10 11" key="1">
    <citation type="submission" date="2019-01" db="EMBL/GenBank/DDBJ databases">
        <title>Geovibrio thiophilus DSM 11263, complete genome.</title>
        <authorList>
            <person name="Spring S."/>
            <person name="Bunk B."/>
            <person name="Sproer C."/>
        </authorList>
    </citation>
    <scope>NUCLEOTIDE SEQUENCE [LARGE SCALE GENOMIC DNA]</scope>
    <source>
        <strain evidence="10 11">DSM 11263</strain>
    </source>
</reference>
<dbReference type="GO" id="GO:0015562">
    <property type="term" value="F:efflux transmembrane transporter activity"/>
    <property type="evidence" value="ECO:0007669"/>
    <property type="project" value="InterPro"/>
</dbReference>
<keyword evidence="3" id="KW-0813">Transport</keyword>
<dbReference type="PANTHER" id="PTHR30026">
    <property type="entry name" value="OUTER MEMBRANE PROTEIN TOLC"/>
    <property type="match status" value="1"/>
</dbReference>
<dbReference type="InterPro" id="IPR051906">
    <property type="entry name" value="TolC-like"/>
</dbReference>
<keyword evidence="11" id="KW-1185">Reference proteome</keyword>